<dbReference type="GO" id="GO:0006631">
    <property type="term" value="P:fatty acid metabolic process"/>
    <property type="evidence" value="ECO:0007669"/>
    <property type="project" value="InterPro"/>
</dbReference>
<dbReference type="Gene3D" id="1.10.1040.10">
    <property type="entry name" value="N-(1-d-carboxylethyl)-l-norvaline Dehydrogenase, domain 2"/>
    <property type="match status" value="1"/>
</dbReference>
<feature type="domain" description="3-hydroxyacyl-CoA dehydrogenase C-terminal" evidence="1">
    <location>
        <begin position="19"/>
        <end position="52"/>
    </location>
</feature>
<dbReference type="Pfam" id="PF00725">
    <property type="entry name" value="3HCDH"/>
    <property type="match status" value="1"/>
</dbReference>
<dbReference type="InterPro" id="IPR013328">
    <property type="entry name" value="6PGD_dom2"/>
</dbReference>
<sequence>MPQHLMDGWRQNVEIGEEDAVSSDLVPPSELLSQKVKKAKLGRKSGDGFYKY</sequence>
<protein>
    <recommendedName>
        <fullName evidence="1">3-hydroxyacyl-CoA dehydrogenase C-terminal domain-containing protein</fullName>
    </recommendedName>
</protein>
<dbReference type="GO" id="GO:0016616">
    <property type="term" value="F:oxidoreductase activity, acting on the CH-OH group of donors, NAD or NADP as acceptor"/>
    <property type="evidence" value="ECO:0007669"/>
    <property type="project" value="InterPro"/>
</dbReference>
<dbReference type="Proteomes" id="UP000076738">
    <property type="component" value="Unassembled WGS sequence"/>
</dbReference>
<reference evidence="2 3" key="1">
    <citation type="journal article" date="2016" name="Mol. Biol. Evol.">
        <title>Comparative Genomics of Early-Diverging Mushroom-Forming Fungi Provides Insights into the Origins of Lignocellulose Decay Capabilities.</title>
        <authorList>
            <person name="Nagy L.G."/>
            <person name="Riley R."/>
            <person name="Tritt A."/>
            <person name="Adam C."/>
            <person name="Daum C."/>
            <person name="Floudas D."/>
            <person name="Sun H."/>
            <person name="Yadav J.S."/>
            <person name="Pangilinan J."/>
            <person name="Larsson K.H."/>
            <person name="Matsuura K."/>
            <person name="Barry K."/>
            <person name="Labutti K."/>
            <person name="Kuo R."/>
            <person name="Ohm R.A."/>
            <person name="Bhattacharya S.S."/>
            <person name="Shirouzu T."/>
            <person name="Yoshinaga Y."/>
            <person name="Martin F.M."/>
            <person name="Grigoriev I.V."/>
            <person name="Hibbett D.S."/>
        </authorList>
    </citation>
    <scope>NUCLEOTIDE SEQUENCE [LARGE SCALE GENOMIC DNA]</scope>
    <source>
        <strain evidence="2 3">TUFC12733</strain>
    </source>
</reference>
<dbReference type="EMBL" id="KV417366">
    <property type="protein sequence ID" value="KZO89768.1"/>
    <property type="molecule type" value="Genomic_DNA"/>
</dbReference>
<evidence type="ECO:0000313" key="2">
    <source>
        <dbReference type="EMBL" id="KZO89768.1"/>
    </source>
</evidence>
<proteinExistence type="predicted"/>
<organism evidence="2 3">
    <name type="scientific">Calocera viscosa (strain TUFC12733)</name>
    <dbReference type="NCBI Taxonomy" id="1330018"/>
    <lineage>
        <taxon>Eukaryota</taxon>
        <taxon>Fungi</taxon>
        <taxon>Dikarya</taxon>
        <taxon>Basidiomycota</taxon>
        <taxon>Agaricomycotina</taxon>
        <taxon>Dacrymycetes</taxon>
        <taxon>Dacrymycetales</taxon>
        <taxon>Dacrymycetaceae</taxon>
        <taxon>Calocera</taxon>
    </lineage>
</organism>
<accession>A0A167FRF5</accession>
<dbReference type="InterPro" id="IPR006108">
    <property type="entry name" value="3HC_DH_C"/>
</dbReference>
<evidence type="ECO:0000259" key="1">
    <source>
        <dbReference type="Pfam" id="PF00725"/>
    </source>
</evidence>
<dbReference type="OrthoDB" id="5958943at2759"/>
<dbReference type="InterPro" id="IPR008927">
    <property type="entry name" value="6-PGluconate_DH-like_C_sf"/>
</dbReference>
<gene>
    <name evidence="2" type="ORF">CALVIDRAFT_32954</name>
</gene>
<evidence type="ECO:0000313" key="3">
    <source>
        <dbReference type="Proteomes" id="UP000076738"/>
    </source>
</evidence>
<name>A0A167FRF5_CALVF</name>
<dbReference type="AlphaFoldDB" id="A0A167FRF5"/>
<dbReference type="SUPFAM" id="SSF48179">
    <property type="entry name" value="6-phosphogluconate dehydrogenase C-terminal domain-like"/>
    <property type="match status" value="1"/>
</dbReference>
<keyword evidence="3" id="KW-1185">Reference proteome</keyword>